<sequence>MGLLQRLHSCFIAEAQAPTPEQVPSPQPEQQKQPAVPEAILTDEELRFILDLYN</sequence>
<accession>A0ABT2FFW2</accession>
<organism evidence="2 3">
    <name type="scientific">Shewanella electrica</name>
    <dbReference type="NCBI Taxonomy" id="515560"/>
    <lineage>
        <taxon>Bacteria</taxon>
        <taxon>Pseudomonadati</taxon>
        <taxon>Pseudomonadota</taxon>
        <taxon>Gammaproteobacteria</taxon>
        <taxon>Alteromonadales</taxon>
        <taxon>Shewanellaceae</taxon>
        <taxon>Shewanella</taxon>
    </lineage>
</organism>
<evidence type="ECO:0000313" key="3">
    <source>
        <dbReference type="Proteomes" id="UP001201549"/>
    </source>
</evidence>
<protein>
    <submittedName>
        <fullName evidence="2">Uncharacterized protein</fullName>
    </submittedName>
</protein>
<name>A0ABT2FFW2_9GAMM</name>
<feature type="region of interest" description="Disordered" evidence="1">
    <location>
        <begin position="16"/>
        <end position="37"/>
    </location>
</feature>
<reference evidence="3" key="2">
    <citation type="submission" date="2023-07" db="EMBL/GenBank/DDBJ databases">
        <title>Shewanella mangrovi sp. nov., an acetaldehyde- degrading bacterium isolated from mangrove sediment.</title>
        <authorList>
            <person name="Liu Y."/>
        </authorList>
    </citation>
    <scope>NUCLEOTIDE SEQUENCE [LARGE SCALE GENOMIC DNA]</scope>
    <source>
        <strain evidence="3">C32</strain>
    </source>
</reference>
<evidence type="ECO:0000256" key="1">
    <source>
        <dbReference type="SAM" id="MobiDB-lite"/>
    </source>
</evidence>
<evidence type="ECO:0000313" key="2">
    <source>
        <dbReference type="EMBL" id="MCS4555116.1"/>
    </source>
</evidence>
<dbReference type="Proteomes" id="UP001201549">
    <property type="component" value="Unassembled WGS sequence"/>
</dbReference>
<dbReference type="RefSeq" id="WP_238894518.1">
    <property type="nucleotide sequence ID" value="NZ_JAKOGG010000001.1"/>
</dbReference>
<gene>
    <name evidence="2" type="ORF">L9G74_01565</name>
</gene>
<dbReference type="EMBL" id="JAKOGG010000001">
    <property type="protein sequence ID" value="MCS4555116.1"/>
    <property type="molecule type" value="Genomic_DNA"/>
</dbReference>
<proteinExistence type="predicted"/>
<reference evidence="2 3" key="1">
    <citation type="submission" date="2022-02" db="EMBL/GenBank/DDBJ databases">
        <authorList>
            <person name="Zhuang L."/>
        </authorList>
    </citation>
    <scope>NUCLEOTIDE SEQUENCE [LARGE SCALE GENOMIC DNA]</scope>
    <source>
        <strain evidence="2 3">C32</strain>
    </source>
</reference>
<comment type="caution">
    <text evidence="2">The sequence shown here is derived from an EMBL/GenBank/DDBJ whole genome shotgun (WGS) entry which is preliminary data.</text>
</comment>
<keyword evidence="3" id="KW-1185">Reference proteome</keyword>